<dbReference type="AlphaFoldDB" id="T2G9V5"/>
<proteinExistence type="predicted"/>
<keyword evidence="3" id="KW-1185">Reference proteome</keyword>
<dbReference type="Pfam" id="PF03352">
    <property type="entry name" value="Adenine_glyco"/>
    <property type="match status" value="1"/>
</dbReference>
<dbReference type="SUPFAM" id="SSF48150">
    <property type="entry name" value="DNA-glycosylase"/>
    <property type="match status" value="1"/>
</dbReference>
<dbReference type="Gene3D" id="1.10.340.30">
    <property type="entry name" value="Hypothetical protein, domain 2"/>
    <property type="match status" value="1"/>
</dbReference>
<keyword evidence="1" id="KW-0862">Zinc</keyword>
<evidence type="ECO:0000313" key="2">
    <source>
        <dbReference type="EMBL" id="AGW12682.1"/>
    </source>
</evidence>
<dbReference type="InterPro" id="IPR011257">
    <property type="entry name" value="DNA_glycosylase"/>
</dbReference>
<dbReference type="eggNOG" id="COG2818">
    <property type="taxonomic scope" value="Bacteria"/>
</dbReference>
<dbReference type="OrthoDB" id="9807664at2"/>
<gene>
    <name evidence="2" type="primary">tag</name>
    <name evidence="2" type="ORF">DGI_0787</name>
</gene>
<dbReference type="GO" id="GO:0008725">
    <property type="term" value="F:DNA-3-methyladenine glycosylase activity"/>
    <property type="evidence" value="ECO:0007669"/>
    <property type="project" value="InterPro"/>
</dbReference>
<reference evidence="2 3" key="1">
    <citation type="journal article" date="2013" name="J. Bacteriol.">
        <title>Roles of HynAB and Ech, the only two hydrogenases found in the model sulfate reducer Desulfovibrio gigas.</title>
        <authorList>
            <person name="Morais-Silva F.O."/>
            <person name="Santos C.I."/>
            <person name="Rodrigues R."/>
            <person name="Pereira I.A."/>
            <person name="Rodrigues-Pousada C."/>
        </authorList>
    </citation>
    <scope>NUCLEOTIDE SEQUENCE [LARGE SCALE GENOMIC DNA]</scope>
    <source>
        <strain evidence="3">ATCC 19364 / DSM 1382 / NCIMB 9332 / VKM B-1759</strain>
    </source>
</reference>
<dbReference type="GO" id="GO:0006284">
    <property type="term" value="P:base-excision repair"/>
    <property type="evidence" value="ECO:0007669"/>
    <property type="project" value="InterPro"/>
</dbReference>
<feature type="binding site" evidence="1">
    <location>
        <position position="14"/>
    </location>
    <ligand>
        <name>Zn(2+)</name>
        <dbReference type="ChEBI" id="CHEBI:29105"/>
    </ligand>
</feature>
<dbReference type="PANTHER" id="PTHR30037:SF4">
    <property type="entry name" value="DNA-3-METHYLADENINE GLYCOSYLASE I"/>
    <property type="match status" value="1"/>
</dbReference>
<dbReference type="InterPro" id="IPR005019">
    <property type="entry name" value="Adenine_glyco"/>
</dbReference>
<reference evidence="3" key="2">
    <citation type="submission" date="2013-07" db="EMBL/GenBank/DDBJ databases">
        <authorList>
            <person name="Morais-Silva F.O."/>
            <person name="Rezende A.M."/>
            <person name="Pimentel C."/>
            <person name="Resende D.M."/>
            <person name="Santos C.I."/>
            <person name="Clemente C."/>
            <person name="de Oliveira L.M."/>
            <person name="da Silva S.M."/>
            <person name="Costa D.A."/>
            <person name="Varela-Raposo A."/>
            <person name="Horacio E.C.A."/>
            <person name="Matos M."/>
            <person name="Flores O."/>
            <person name="Ruiz J.C."/>
            <person name="Rodrigues-Pousada C."/>
        </authorList>
    </citation>
    <scope>NUCLEOTIDE SEQUENCE [LARGE SCALE GENOMIC DNA]</scope>
    <source>
        <strain evidence="3">ATCC 19364 / DSM 1382 / NCIMB 9332 / VKM B-1759</strain>
    </source>
</reference>
<dbReference type="HOGENOM" id="CLU_083758_1_0_7"/>
<feature type="binding site" evidence="1">
    <location>
        <position position="189"/>
    </location>
    <ligand>
        <name>Zn(2+)</name>
        <dbReference type="ChEBI" id="CHEBI:29105"/>
    </ligand>
</feature>
<protein>
    <submittedName>
        <fullName evidence="2">Putative DNA-3-methyladenine glycosylase I</fullName>
    </submittedName>
</protein>
<feature type="binding site" evidence="1">
    <location>
        <position position="27"/>
    </location>
    <ligand>
        <name>Zn(2+)</name>
        <dbReference type="ChEBI" id="CHEBI:29105"/>
    </ligand>
</feature>
<dbReference type="GO" id="GO:0046872">
    <property type="term" value="F:metal ion binding"/>
    <property type="evidence" value="ECO:0007669"/>
    <property type="project" value="UniProtKB-KW"/>
</dbReference>
<accession>T2G9V5</accession>
<dbReference type="STRING" id="1121448.DGI_0787"/>
<organism evidence="2 3">
    <name type="scientific">Megalodesulfovibrio gigas (strain ATCC 19364 / DSM 1382 / NCIMB 9332 / VKM B-1759)</name>
    <name type="common">Desulfovibrio gigas</name>
    <dbReference type="NCBI Taxonomy" id="1121448"/>
    <lineage>
        <taxon>Bacteria</taxon>
        <taxon>Pseudomonadati</taxon>
        <taxon>Thermodesulfobacteriota</taxon>
        <taxon>Desulfovibrionia</taxon>
        <taxon>Desulfovibrionales</taxon>
        <taxon>Desulfovibrionaceae</taxon>
        <taxon>Megalodesulfovibrio</taxon>
    </lineage>
</organism>
<dbReference type="PANTHER" id="PTHR30037">
    <property type="entry name" value="DNA-3-METHYLADENINE GLYCOSYLASE 1"/>
    <property type="match status" value="1"/>
</dbReference>
<sequence length="200" mass="22264">MPATETLPDPRPRCGWCLNSAEELAYHDAEWGLPCHDDGTLFEFLILESFQAGLSWRTILRKREHFRRAFAGFDPQQVARFDDADQQRLLADAGIVRHRQKIAAAIQNARAFLRLQEETGSAAGYFWNFVDGRPVVGHRQTLADIPAVTPLAQTVAKDLKSRGFAFLGPTTIYAHLQATGVVNDHLVSCFRFAEVQAAAG</sequence>
<evidence type="ECO:0000313" key="3">
    <source>
        <dbReference type="Proteomes" id="UP000016587"/>
    </source>
</evidence>
<feature type="binding site" evidence="1">
    <location>
        <position position="185"/>
    </location>
    <ligand>
        <name>Zn(2+)</name>
        <dbReference type="ChEBI" id="CHEBI:29105"/>
    </ligand>
</feature>
<dbReference type="KEGG" id="dgg:DGI_0787"/>
<dbReference type="Proteomes" id="UP000016587">
    <property type="component" value="Chromosome"/>
</dbReference>
<name>T2G9V5_MEGG1</name>
<dbReference type="EMBL" id="CP006585">
    <property type="protein sequence ID" value="AGW12682.1"/>
    <property type="molecule type" value="Genomic_DNA"/>
</dbReference>
<dbReference type="PATRIC" id="fig|1121448.10.peg.787"/>
<evidence type="ECO:0000256" key="1">
    <source>
        <dbReference type="PIRSR" id="PIRSR605019-1"/>
    </source>
</evidence>
<keyword evidence="1" id="KW-0479">Metal-binding</keyword>
<dbReference type="InterPro" id="IPR052891">
    <property type="entry name" value="DNA-3mA_glycosylase"/>
</dbReference>